<gene>
    <name evidence="1" type="ORF">VSS37_07480</name>
</gene>
<sequence>MNRKIALKRLSSSDLTLFEHHYRNSSGAKQKAINLDAAVFVGTLFPSLPDRLDVLRDRVIITLTIYGPGGVGAHTITRKILKQQKNWRLNGELIFNPPEEPSRYDLLAKGDYAIFDFAGDPEPHTARMCLAARNIPQDTLLHTALENRYRASFSSHKGMMEISPDDLAEVLNNIDLPESHPVLDFIDFDVLEDASQGGLDGLAKLRKRRQTRGVSREELNRARQGADRIGRLGEEVLNSWLALQFQAGCGSEYQWESDINAVAPYDFTLMPEGKAKRRVDAKSTAGDFRNPVHVSMAELLEMAQGGHPYDLYRLYMVTAFSAHLRIARNLGQFAQDILAQFANLPHGITVDGTSISPDTLSFEDEIMIDLSENTDDTNESESFDNN</sequence>
<reference evidence="2" key="1">
    <citation type="submission" date="2023-07" db="EMBL/GenBank/DDBJ databases">
        <title>The carbon used by Thiothrix.</title>
        <authorList>
            <person name="Chen L."/>
        </authorList>
    </citation>
    <scope>NUCLEOTIDE SEQUENCE [LARGE SCALE GENOMIC DNA]</scope>
</reference>
<reference evidence="1 2" key="2">
    <citation type="submission" date="2024-01" db="EMBL/GenBank/DDBJ databases">
        <authorList>
            <person name="Xie X."/>
        </authorList>
    </citation>
    <scope>NUCLEOTIDE SEQUENCE [LARGE SCALE GENOMIC DNA]</scope>
    <source>
        <strain evidence="1">SCUT-1</strain>
    </source>
</reference>
<keyword evidence="2" id="KW-1185">Reference proteome</keyword>
<comment type="caution">
    <text evidence="1">The sequence shown here is derived from an EMBL/GenBank/DDBJ whole genome shotgun (WGS) entry which is preliminary data.</text>
</comment>
<organism evidence="1 2">
    <name type="scientific">Candidatus Thiothrix phosphatis</name>
    <dbReference type="NCBI Taxonomy" id="3112415"/>
    <lineage>
        <taxon>Bacteria</taxon>
        <taxon>Pseudomonadati</taxon>
        <taxon>Pseudomonadota</taxon>
        <taxon>Gammaproteobacteria</taxon>
        <taxon>Thiotrichales</taxon>
        <taxon>Thiotrichaceae</taxon>
        <taxon>Thiothrix</taxon>
    </lineage>
</organism>
<evidence type="ECO:0008006" key="3">
    <source>
        <dbReference type="Google" id="ProtNLM"/>
    </source>
</evidence>
<accession>A0ABU6CVF9</accession>
<protein>
    <recommendedName>
        <fullName evidence="3">Protein NO VEIN C-terminal domain-containing protein</fullName>
    </recommendedName>
</protein>
<evidence type="ECO:0000313" key="1">
    <source>
        <dbReference type="EMBL" id="MEB4590814.1"/>
    </source>
</evidence>
<dbReference type="Proteomes" id="UP001308005">
    <property type="component" value="Unassembled WGS sequence"/>
</dbReference>
<dbReference type="RefSeq" id="WP_324694177.1">
    <property type="nucleotide sequence ID" value="NZ_JAYMYJ010000066.1"/>
</dbReference>
<evidence type="ECO:0000313" key="2">
    <source>
        <dbReference type="Proteomes" id="UP001308005"/>
    </source>
</evidence>
<proteinExistence type="predicted"/>
<name>A0ABU6CVF9_9GAMM</name>
<dbReference type="EMBL" id="JAYMYJ010000066">
    <property type="protein sequence ID" value="MEB4590814.1"/>
    <property type="molecule type" value="Genomic_DNA"/>
</dbReference>